<feature type="domain" description="SusE outer membrane protein" evidence="2">
    <location>
        <begin position="37"/>
        <end position="135"/>
    </location>
</feature>
<proteinExistence type="predicted"/>
<evidence type="ECO:0000313" key="4">
    <source>
        <dbReference type="Proteomes" id="UP001143545"/>
    </source>
</evidence>
<gene>
    <name evidence="3" type="ORF">NBRC110019_31990</name>
</gene>
<dbReference type="Proteomes" id="UP001143545">
    <property type="component" value="Unassembled WGS sequence"/>
</dbReference>
<dbReference type="AlphaFoldDB" id="A0A9W6EX11"/>
<dbReference type="PROSITE" id="PS51257">
    <property type="entry name" value="PROKAR_LIPOPROTEIN"/>
    <property type="match status" value="1"/>
</dbReference>
<dbReference type="InterPro" id="IPR025970">
    <property type="entry name" value="SusE"/>
</dbReference>
<feature type="signal peptide" evidence="1">
    <location>
        <begin position="1"/>
        <end position="22"/>
    </location>
</feature>
<feature type="chain" id="PRO_5040864867" description="SusE outer membrane protein domain-containing protein" evidence="1">
    <location>
        <begin position="23"/>
        <end position="576"/>
    </location>
</feature>
<evidence type="ECO:0000256" key="1">
    <source>
        <dbReference type="SAM" id="SignalP"/>
    </source>
</evidence>
<evidence type="ECO:0000259" key="2">
    <source>
        <dbReference type="Pfam" id="PF14292"/>
    </source>
</evidence>
<protein>
    <recommendedName>
        <fullName evidence="2">SusE outer membrane protein domain-containing protein</fullName>
    </recommendedName>
</protein>
<sequence>MKKIIYSLVIAFLASFMITSCEEDENMDPVGNWDLSASVIISPEDGYNMVLNELDPNERIYFEWEAAVASSNFQIRYTIMLDTLGSTDYDTPIVSFISDNSGKSTTANITVSDVDLALSYAGYVAGEIANVEWTVMATCQDTYTYATNAISLTRFETEYTPSTLFIAGAATEIGTDVTQAIPMRNLTDSNVSNTNIFEAYTHLETGSTFYLYSNQGFPAFVYGVTNGEVVKNGEGITVDESAEYRITVNLNDNTYSLLKIEKWSVVGSVISNGWGGDEPLQYIGGGIWQTTLGLISDGSGGFVFRANGDWAYLMKRIQGTQDNVYMESQSSDAGISIEDIPLATSGSYIVTLDLSDTPYTYSLEQDATINPPSTIPNQLYLLSGGSVVGEFTLDNGIFTSTTYLPLQQSETYELNSSMDGTGASYVFADVIGSTTSPDADSVNGTFSFGEGSQDITINHDQAYTLTVNFNTATVTWKYYNIKLFHWQDWDSRDEFLMTYQHPLMFTTTQTLETGYSMKFNSPWDNQFGADDPSALSGTMTNNGGSDFNNITTAGSYNVNITIDDTYSTGTYEFIAQ</sequence>
<keyword evidence="1" id="KW-0732">Signal</keyword>
<accession>A0A9W6EX11</accession>
<dbReference type="EMBL" id="BRVP01000039">
    <property type="protein sequence ID" value="GLB54158.1"/>
    <property type="molecule type" value="Genomic_DNA"/>
</dbReference>
<reference evidence="3" key="1">
    <citation type="submission" date="2022-07" db="EMBL/GenBank/DDBJ databases">
        <title>Taxonomy of Novel Oxalotrophic and Methylotrophic Bacteria.</title>
        <authorList>
            <person name="Sahin N."/>
            <person name="Tani A."/>
        </authorList>
    </citation>
    <scope>NUCLEOTIDE SEQUENCE</scope>
    <source>
        <strain evidence="3">AM327</strain>
    </source>
</reference>
<dbReference type="Pfam" id="PF14292">
    <property type="entry name" value="SusE"/>
    <property type="match status" value="1"/>
</dbReference>
<dbReference type="RefSeq" id="WP_281756542.1">
    <property type="nucleotide sequence ID" value="NZ_BRVP01000039.1"/>
</dbReference>
<organism evidence="3 4">
    <name type="scientific">Neptunitalea chrysea</name>
    <dbReference type="NCBI Taxonomy" id="1647581"/>
    <lineage>
        <taxon>Bacteria</taxon>
        <taxon>Pseudomonadati</taxon>
        <taxon>Bacteroidota</taxon>
        <taxon>Flavobacteriia</taxon>
        <taxon>Flavobacteriales</taxon>
        <taxon>Flavobacteriaceae</taxon>
        <taxon>Neptunitalea</taxon>
    </lineage>
</organism>
<name>A0A9W6EX11_9FLAO</name>
<comment type="caution">
    <text evidence="3">The sequence shown here is derived from an EMBL/GenBank/DDBJ whole genome shotgun (WGS) entry which is preliminary data.</text>
</comment>
<dbReference type="Gene3D" id="2.60.40.3620">
    <property type="match status" value="2"/>
</dbReference>
<evidence type="ECO:0000313" key="3">
    <source>
        <dbReference type="EMBL" id="GLB54158.1"/>
    </source>
</evidence>
<keyword evidence="4" id="KW-1185">Reference proteome</keyword>